<reference evidence="5" key="1">
    <citation type="submission" date="2013-10" db="EMBL/GenBank/DDBJ databases">
        <authorList>
            <person name="Schartl M."/>
            <person name="Warren W."/>
        </authorList>
    </citation>
    <scope>NUCLEOTIDE SEQUENCE [LARGE SCALE GENOMIC DNA]</scope>
    <source>
        <strain evidence="5">female</strain>
    </source>
</reference>
<dbReference type="eggNOG" id="ENOG502QQYK">
    <property type="taxonomic scope" value="Eukaryota"/>
</dbReference>
<dbReference type="GeneTree" id="ENSGT01030000234592"/>
<feature type="domain" description="ENPP1-3/EXOG-like endonuclease/phosphodiesterase" evidence="2">
    <location>
        <begin position="90"/>
        <end position="296"/>
    </location>
</feature>
<accession>A0A087YJD7</accession>
<feature type="transmembrane region" description="Helical" evidence="1">
    <location>
        <begin position="25"/>
        <end position="44"/>
    </location>
</feature>
<proteinExistence type="predicted"/>
<reference evidence="4" key="2">
    <citation type="submission" date="2025-08" db="UniProtKB">
        <authorList>
            <consortium name="Ensembl"/>
        </authorList>
    </citation>
    <scope>IDENTIFICATION</scope>
</reference>
<reference evidence="4" key="3">
    <citation type="submission" date="2025-09" db="UniProtKB">
        <authorList>
            <consortium name="Ensembl"/>
        </authorList>
    </citation>
    <scope>IDENTIFICATION</scope>
</reference>
<dbReference type="InterPro" id="IPR039015">
    <property type="entry name" value="ENDOD1"/>
</dbReference>
<dbReference type="GO" id="GO:0046872">
    <property type="term" value="F:metal ion binding"/>
    <property type="evidence" value="ECO:0007669"/>
    <property type="project" value="InterPro"/>
</dbReference>
<dbReference type="EMBL" id="AYCK01014333">
    <property type="status" value="NOT_ANNOTATED_CDS"/>
    <property type="molecule type" value="Genomic_DNA"/>
</dbReference>
<name>A0A087YJD7_POEFO</name>
<dbReference type="AlphaFoldDB" id="A0A087YJD7"/>
<dbReference type="OMA" id="FILPQYP"/>
<dbReference type="Gene3D" id="3.40.570.10">
    <property type="entry name" value="Extracellular Endonuclease, subunit A"/>
    <property type="match status" value="1"/>
</dbReference>
<evidence type="ECO:0000313" key="4">
    <source>
        <dbReference type="Ensembl" id="ENSPFOP00000018140.2"/>
    </source>
</evidence>
<dbReference type="STRING" id="48698.ENSPFOP00000018140"/>
<dbReference type="GO" id="GO:0003676">
    <property type="term" value="F:nucleic acid binding"/>
    <property type="evidence" value="ECO:0007669"/>
    <property type="project" value="InterPro"/>
</dbReference>
<evidence type="ECO:0000259" key="3">
    <source>
        <dbReference type="SMART" id="SM00892"/>
    </source>
</evidence>
<dbReference type="InterPro" id="IPR001604">
    <property type="entry name" value="Endo_G_ENPP1-like_dom"/>
</dbReference>
<organism evidence="4 5">
    <name type="scientific">Poecilia formosa</name>
    <name type="common">Amazon molly</name>
    <name type="synonym">Limia formosa</name>
    <dbReference type="NCBI Taxonomy" id="48698"/>
    <lineage>
        <taxon>Eukaryota</taxon>
        <taxon>Metazoa</taxon>
        <taxon>Chordata</taxon>
        <taxon>Craniata</taxon>
        <taxon>Vertebrata</taxon>
        <taxon>Euteleostomi</taxon>
        <taxon>Actinopterygii</taxon>
        <taxon>Neopterygii</taxon>
        <taxon>Teleostei</taxon>
        <taxon>Neoteleostei</taxon>
        <taxon>Acanthomorphata</taxon>
        <taxon>Ovalentaria</taxon>
        <taxon>Atherinomorphae</taxon>
        <taxon>Cyprinodontiformes</taxon>
        <taxon>Poeciliidae</taxon>
        <taxon>Poeciliinae</taxon>
        <taxon>Poecilia</taxon>
    </lineage>
</organism>
<dbReference type="SMART" id="SM00892">
    <property type="entry name" value="Endonuclease_NS"/>
    <property type="match status" value="1"/>
</dbReference>
<dbReference type="InterPro" id="IPR044925">
    <property type="entry name" value="His-Me_finger_sf"/>
</dbReference>
<dbReference type="InterPro" id="IPR044929">
    <property type="entry name" value="DNA/RNA_non-sp_Endonuclease_sf"/>
</dbReference>
<keyword evidence="5" id="KW-1185">Reference proteome</keyword>
<evidence type="ECO:0000259" key="2">
    <source>
        <dbReference type="SMART" id="SM00477"/>
    </source>
</evidence>
<evidence type="ECO:0000256" key="1">
    <source>
        <dbReference type="SAM" id="Phobius"/>
    </source>
</evidence>
<dbReference type="PANTHER" id="PTHR21472:SF15">
    <property type="entry name" value="ENDONUCLEASE DOMAIN-CONTAINING 1 PROTEIN-RELATED"/>
    <property type="match status" value="1"/>
</dbReference>
<sequence>FTTLYVGQVQYFNSRFSKDMTSQQVWCFLPTTALLFLLSVQTFAEVMKSVSDCDRFLLDQTPPHVPGILEAGRILDQDRYKFICQTYGNQRRFVTLYDVRNRIPVFSAFKFTGEVYGRRPKSVWKIEPQLEDPNGDKKMIPGNGNRTYNHQAGTVDYRSNRTFDRGHIFPSSYASTKADKMSTFTLTNVVPQAESFNKGSWNKMERCTKCVMEKYCVNSSGGTGGFVVTGALPSSSSTLNNRVNVPTALWSAFCCYSAVAEAWIASGHWGHNVQDESKHKYLKTETLEDLQHRLRRSNSEFVIFPGSKCPLTTTVTEFYAEMKKKSCLCPPTILDPSPSVSGPSHSHRLMLLFPFFLFSYHHCVF</sequence>
<evidence type="ECO:0000313" key="5">
    <source>
        <dbReference type="Proteomes" id="UP000028760"/>
    </source>
</evidence>
<dbReference type="Proteomes" id="UP000028760">
    <property type="component" value="Unassembled WGS sequence"/>
</dbReference>
<keyword evidence="1" id="KW-1133">Transmembrane helix</keyword>
<dbReference type="Ensembl" id="ENSPFOT00000018162.2">
    <property type="protein sequence ID" value="ENSPFOP00000018140.2"/>
    <property type="gene ID" value="ENSPFOG00000018048.2"/>
</dbReference>
<dbReference type="Pfam" id="PF01223">
    <property type="entry name" value="Endonuclease_NS"/>
    <property type="match status" value="1"/>
</dbReference>
<dbReference type="PANTHER" id="PTHR21472">
    <property type="entry name" value="ENDONUCLEASE DOMAIN-CONTAINING 1 PROTEIN ENDOD1"/>
    <property type="match status" value="1"/>
</dbReference>
<feature type="domain" description="DNA/RNA non-specific endonuclease/pyrophosphatase/phosphodiesterase" evidence="3">
    <location>
        <begin position="89"/>
        <end position="288"/>
    </location>
</feature>
<protein>
    <submittedName>
        <fullName evidence="4">Uncharacterized protein</fullName>
    </submittedName>
</protein>
<dbReference type="SMART" id="SM00477">
    <property type="entry name" value="NUC"/>
    <property type="match status" value="1"/>
</dbReference>
<dbReference type="InterPro" id="IPR020821">
    <property type="entry name" value="ENPP1-3/EXOG-like_nuc-like"/>
</dbReference>
<dbReference type="GO" id="GO:0016787">
    <property type="term" value="F:hydrolase activity"/>
    <property type="evidence" value="ECO:0007669"/>
    <property type="project" value="InterPro"/>
</dbReference>
<keyword evidence="1" id="KW-0812">Transmembrane</keyword>
<dbReference type="SUPFAM" id="SSF54060">
    <property type="entry name" value="His-Me finger endonucleases"/>
    <property type="match status" value="1"/>
</dbReference>
<keyword evidence="1" id="KW-0472">Membrane</keyword>